<dbReference type="PROSITE" id="PS51722">
    <property type="entry name" value="G_TR_2"/>
    <property type="match status" value="1"/>
</dbReference>
<feature type="compositionally biased region" description="Basic and acidic residues" evidence="11">
    <location>
        <begin position="488"/>
        <end position="498"/>
    </location>
</feature>
<accession>A0ABP0Q2G6</accession>
<dbReference type="Gene3D" id="3.40.50.300">
    <property type="entry name" value="P-loop containing nucleotide triphosphate hydrolases"/>
    <property type="match status" value="1"/>
</dbReference>
<feature type="domain" description="TRNA-binding" evidence="12">
    <location>
        <begin position="343"/>
        <end position="456"/>
    </location>
</feature>
<dbReference type="CDD" id="cd01887">
    <property type="entry name" value="IF2_eIF5B"/>
    <property type="match status" value="1"/>
</dbReference>
<feature type="compositionally biased region" description="Basic residues" evidence="11">
    <location>
        <begin position="782"/>
        <end position="791"/>
    </location>
</feature>
<dbReference type="NCBIfam" id="NF003078">
    <property type="entry name" value="PRK04004.1"/>
    <property type="match status" value="1"/>
</dbReference>
<keyword evidence="8" id="KW-0342">GTP-binding</keyword>
<evidence type="ECO:0000256" key="5">
    <source>
        <dbReference type="ARBA" id="ARBA00022741"/>
    </source>
</evidence>
<dbReference type="Gene3D" id="2.40.30.10">
    <property type="entry name" value="Translation factors"/>
    <property type="match status" value="2"/>
</dbReference>
<evidence type="ECO:0000313" key="15">
    <source>
        <dbReference type="Proteomes" id="UP001642464"/>
    </source>
</evidence>
<feature type="region of interest" description="Disordered" evidence="11">
    <location>
        <begin position="265"/>
        <end position="353"/>
    </location>
</feature>
<dbReference type="PROSITE" id="PS50886">
    <property type="entry name" value="TRBD"/>
    <property type="match status" value="1"/>
</dbReference>
<protein>
    <recommendedName>
        <fullName evidence="2">Eukaryotic translation initiation factor 5B</fullName>
    </recommendedName>
    <alternativeName>
        <fullName evidence="9">Translation initiation factor IF-2</fullName>
    </alternativeName>
</protein>
<dbReference type="InterPro" id="IPR005225">
    <property type="entry name" value="Small_GTP-bd"/>
</dbReference>
<evidence type="ECO:0000256" key="8">
    <source>
        <dbReference type="ARBA" id="ARBA00023134"/>
    </source>
</evidence>
<feature type="compositionally biased region" description="Basic and acidic residues" evidence="11">
    <location>
        <begin position="645"/>
        <end position="719"/>
    </location>
</feature>
<dbReference type="InterPro" id="IPR029459">
    <property type="entry name" value="EFTU-type"/>
</dbReference>
<dbReference type="InterPro" id="IPR002547">
    <property type="entry name" value="tRNA-bd_dom"/>
</dbReference>
<keyword evidence="6 10" id="KW-0694">RNA-binding</keyword>
<dbReference type="SUPFAM" id="SSF50447">
    <property type="entry name" value="Translation proteins"/>
    <property type="match status" value="1"/>
</dbReference>
<name>A0ABP0Q2G6_9DINO</name>
<comment type="caution">
    <text evidence="14">The sequence shown here is derived from an EMBL/GenBank/DDBJ whole genome shotgun (WGS) entry which is preliminary data.</text>
</comment>
<dbReference type="NCBIfam" id="TIGR00231">
    <property type="entry name" value="small_GTP"/>
    <property type="match status" value="1"/>
</dbReference>
<feature type="compositionally biased region" description="Acidic residues" evidence="11">
    <location>
        <begin position="317"/>
        <end position="331"/>
    </location>
</feature>
<evidence type="ECO:0000256" key="2">
    <source>
        <dbReference type="ARBA" id="ARBA00013824"/>
    </source>
</evidence>
<dbReference type="GO" id="GO:0003743">
    <property type="term" value="F:translation initiation factor activity"/>
    <property type="evidence" value="ECO:0007669"/>
    <property type="project" value="UniProtKB-KW"/>
</dbReference>
<evidence type="ECO:0000256" key="6">
    <source>
        <dbReference type="ARBA" id="ARBA00022884"/>
    </source>
</evidence>
<evidence type="ECO:0000256" key="10">
    <source>
        <dbReference type="PROSITE-ProRule" id="PRU00209"/>
    </source>
</evidence>
<keyword evidence="7" id="KW-0648">Protein biosynthesis</keyword>
<gene>
    <name evidence="14" type="ORF">SCF082_LOCUS39188</name>
</gene>
<dbReference type="InterPro" id="IPR012340">
    <property type="entry name" value="NA-bd_OB-fold"/>
</dbReference>
<feature type="compositionally biased region" description="Acidic residues" evidence="11">
    <location>
        <begin position="286"/>
        <end position="300"/>
    </location>
</feature>
<evidence type="ECO:0000256" key="1">
    <source>
        <dbReference type="ARBA" id="ARBA00007733"/>
    </source>
</evidence>
<dbReference type="PANTHER" id="PTHR43381">
    <property type="entry name" value="TRANSLATION INITIATION FACTOR IF-2-RELATED"/>
    <property type="match status" value="1"/>
</dbReference>
<dbReference type="PRINTS" id="PR00315">
    <property type="entry name" value="ELONGATNFCT"/>
</dbReference>
<feature type="region of interest" description="Disordered" evidence="11">
    <location>
        <begin position="464"/>
        <end position="882"/>
    </location>
</feature>
<feature type="compositionally biased region" description="Basic residues" evidence="11">
    <location>
        <begin position="599"/>
        <end position="609"/>
    </location>
</feature>
<keyword evidence="5" id="KW-0547">Nucleotide-binding</keyword>
<dbReference type="SUPFAM" id="SSF52540">
    <property type="entry name" value="P-loop containing nucleoside triphosphate hydrolases"/>
    <property type="match status" value="1"/>
</dbReference>
<dbReference type="InterPro" id="IPR000795">
    <property type="entry name" value="T_Tr_GTP-bd_dom"/>
</dbReference>
<feature type="compositionally biased region" description="Basic and acidic residues" evidence="11">
    <location>
        <begin position="792"/>
        <end position="803"/>
    </location>
</feature>
<keyword evidence="15" id="KW-1185">Reference proteome</keyword>
<feature type="compositionally biased region" description="Basic and acidic residues" evidence="11">
    <location>
        <begin position="467"/>
        <end position="481"/>
    </location>
</feature>
<dbReference type="Gene3D" id="3.40.50.10050">
    <property type="entry name" value="Translation initiation factor IF- 2, domain 3"/>
    <property type="match status" value="1"/>
</dbReference>
<dbReference type="Pfam" id="PF11987">
    <property type="entry name" value="IF-2"/>
    <property type="match status" value="1"/>
</dbReference>
<feature type="compositionally biased region" description="Acidic residues" evidence="11">
    <location>
        <begin position="581"/>
        <end position="592"/>
    </location>
</feature>
<keyword evidence="4 10" id="KW-0820">tRNA-binding</keyword>
<evidence type="ECO:0000256" key="4">
    <source>
        <dbReference type="ARBA" id="ARBA00022555"/>
    </source>
</evidence>
<feature type="domain" description="Tr-type G" evidence="13">
    <location>
        <begin position="881"/>
        <end position="1096"/>
    </location>
</feature>
<dbReference type="InterPro" id="IPR023115">
    <property type="entry name" value="TIF_IF2_dom3"/>
</dbReference>
<dbReference type="SUPFAM" id="SSF52156">
    <property type="entry name" value="Initiation factor IF2/eIF5b, domain 3"/>
    <property type="match status" value="1"/>
</dbReference>
<evidence type="ECO:0000256" key="7">
    <source>
        <dbReference type="ARBA" id="ARBA00022917"/>
    </source>
</evidence>
<feature type="compositionally biased region" description="Acidic residues" evidence="11">
    <location>
        <begin position="825"/>
        <end position="834"/>
    </location>
</feature>
<evidence type="ECO:0000313" key="14">
    <source>
        <dbReference type="EMBL" id="CAK9082467.1"/>
    </source>
</evidence>
<dbReference type="Pfam" id="PF00009">
    <property type="entry name" value="GTP_EFTU"/>
    <property type="match status" value="1"/>
</dbReference>
<dbReference type="EMBL" id="CAXAMM010038962">
    <property type="protein sequence ID" value="CAK9082467.1"/>
    <property type="molecule type" value="Genomic_DNA"/>
</dbReference>
<organism evidence="14 15">
    <name type="scientific">Durusdinium trenchii</name>
    <dbReference type="NCBI Taxonomy" id="1381693"/>
    <lineage>
        <taxon>Eukaryota</taxon>
        <taxon>Sar</taxon>
        <taxon>Alveolata</taxon>
        <taxon>Dinophyceae</taxon>
        <taxon>Suessiales</taxon>
        <taxon>Symbiodiniaceae</taxon>
        <taxon>Durusdinium</taxon>
    </lineage>
</organism>
<feature type="compositionally biased region" description="Basic and acidic residues" evidence="11">
    <location>
        <begin position="814"/>
        <end position="824"/>
    </location>
</feature>
<dbReference type="CDD" id="cd03703">
    <property type="entry name" value="aeIF5B_II"/>
    <property type="match status" value="1"/>
</dbReference>
<dbReference type="Gene3D" id="2.40.50.140">
    <property type="entry name" value="Nucleic acid-binding proteins"/>
    <property type="match status" value="1"/>
</dbReference>
<dbReference type="SUPFAM" id="SSF50249">
    <property type="entry name" value="Nucleic acid-binding proteins"/>
    <property type="match status" value="1"/>
</dbReference>
<dbReference type="PANTHER" id="PTHR43381:SF4">
    <property type="entry name" value="EUKARYOTIC TRANSLATION INITIATION FACTOR 5B"/>
    <property type="match status" value="1"/>
</dbReference>
<proteinExistence type="inferred from homology"/>
<feature type="compositionally biased region" description="Basic and acidic residues" evidence="11">
    <location>
        <begin position="526"/>
        <end position="537"/>
    </location>
</feature>
<feature type="compositionally biased region" description="Basic and acidic residues" evidence="11">
    <location>
        <begin position="835"/>
        <end position="852"/>
    </location>
</feature>
<sequence>MGLPSAQDELCKLLVSLDARWAEFEHLYILEIMRVQHEAKGLVAKAMEVEEMLSQLEEKIGIDKDQSAEYEFHVGAFVGCISQLNVAANVNRKTFDELTADVWENADALLKMCAIDPDTPLQAVRVIAQEVLQSFEELRQCLRVMRQEDPQLDDLNPQLCHNEDLVKTLMRWEEAWISGARYIQTRPVLGALCKLVPRLLRATQMCSDFASMCANFDAELFLVLPRIVWLTYFESNESLTPLISNLLPHRFVQVPVYAELRQRAGEAQLQRKMPPKKKRQEKVEEPSEEEPANSDSDSEPEPAPKKAGKSLFAMMADSDEDEEDEEEEVEEEKSSPSPKKSEKSDGKKKKEFSEEMVSAIPKKDKLKLCKVLIAPGIDPVEIVTSAPNVIAGAKFIAAPPGYTTANGVEVKVSKVGGVESAGMFCGPKEMGWDTDVLNGDLAVMLAETAEVGASAPSYEEAVAAFQQREKEEQQKREEEAKASAAASAKEDKKGKAEKDDEDLDAILADFKEDAPEKPPETAAAETPKEPKEEEPKGKSASQKKKDKKKGNQKEEPNAEDEFEAALEEFKPEEPTPGVAPEPEDADKAEDEALDAKTLANRKKKEKKKAKQQEKTGGEGMWATSPADQPEQTESKEQASSSKEAASSKDEALSKAAKGKKESAVVKAARERQEQERKLAEERRAFEEAERLRVEEEQRQIEEEERKKEEERQRKRDAKAAKIAKQKAEGTGQDLILSTYLTKKQKMQAQRAAQLREQFGYTMERNEDEDAEADGERPQRRPMATKKKKPPRRPQDTEDKPAEEKPEDEPVPTPEDEKVPAKEEPQVEEEDEDDDWEKKLEEEAEESKPKDAVVADEEDESEDEKGSSDSDSDSSSSSDVELRSPVICIMGHVDTGKTKLLDKIRKTNVQEGEAGGITQQIGATFFPDIALQEQTKKVGTDFELEVPGVLIIDTPGHESFNNLRMRGSSLADLAILVIDIMHGLEPQTVESLELLKKRKCPFIIALNKIDILYEWNSKPYTSIQEALERQEQSVRDEFQTRFQNVVLQLNERGLNCNLYWENDDFRTAVSIVPTSALTGEGVPDLLYMILKLTQDLMADKLEVQEELECTVIEVKNIEGLGTTVDVVLLNGTLREGDQIVLAGLGGPIVTTIRALLTPQPMKEMRVKNEYVTHKQISTSMGIKISAPGLEDAVAGTELLVVGPDDDIEELKEDVSAGFESILNDFEKEPAGVYVKASTLGSLEALLSFLQDMKIPVFDVGIGEVHKKDVKKACIMKEKKHPEYALILAFDVKVNQEAQKQADTDGVTIFTADIIYHLQDKFTKYMEKFRESQKTETRKVAVFPVVLQIDKQHIFRKQDPIILGCQVVGGQLRVGTPLCIPDKGNLAIGHVAGIENNKKSVPKARRGDTVCVKIEQTTAQNHIMFGRHFDHTSQLYSHISRQSIDTLKEHFKDEMIKEDWELIIGMKKVFEIQ</sequence>
<dbReference type="Proteomes" id="UP001642464">
    <property type="component" value="Unassembled WGS sequence"/>
</dbReference>
<comment type="similarity">
    <text evidence="1">Belongs to the TRAFAC class translation factor GTPase superfamily. Classic translation factor GTPase family. IF-2 subfamily.</text>
</comment>
<dbReference type="Pfam" id="PF14578">
    <property type="entry name" value="GTP_EFTU_D4"/>
    <property type="match status" value="1"/>
</dbReference>
<keyword evidence="3 14" id="KW-0396">Initiation factor</keyword>
<feature type="compositionally biased region" description="Acidic residues" evidence="11">
    <location>
        <begin position="557"/>
        <end position="566"/>
    </location>
</feature>
<evidence type="ECO:0000256" key="9">
    <source>
        <dbReference type="ARBA" id="ARBA00032478"/>
    </source>
</evidence>
<feature type="compositionally biased region" description="Basic and acidic residues" evidence="11">
    <location>
        <begin position="509"/>
        <end position="519"/>
    </location>
</feature>
<dbReference type="InterPro" id="IPR015760">
    <property type="entry name" value="TIF_IF2"/>
</dbReference>
<evidence type="ECO:0000259" key="13">
    <source>
        <dbReference type="PROSITE" id="PS51722"/>
    </source>
</evidence>
<dbReference type="InterPro" id="IPR036925">
    <property type="entry name" value="TIF_IF2_dom3_sf"/>
</dbReference>
<feature type="compositionally biased region" description="Acidic residues" evidence="11">
    <location>
        <begin position="853"/>
        <end position="862"/>
    </location>
</feature>
<evidence type="ECO:0000256" key="3">
    <source>
        <dbReference type="ARBA" id="ARBA00022540"/>
    </source>
</evidence>
<dbReference type="InterPro" id="IPR027417">
    <property type="entry name" value="P-loop_NTPase"/>
</dbReference>
<dbReference type="InterPro" id="IPR009000">
    <property type="entry name" value="Transl_B-barrel_sf"/>
</dbReference>
<evidence type="ECO:0000259" key="12">
    <source>
        <dbReference type="PROSITE" id="PS50886"/>
    </source>
</evidence>
<reference evidence="14 15" key="1">
    <citation type="submission" date="2024-02" db="EMBL/GenBank/DDBJ databases">
        <authorList>
            <person name="Chen Y."/>
            <person name="Shah S."/>
            <person name="Dougan E. K."/>
            <person name="Thang M."/>
            <person name="Chan C."/>
        </authorList>
    </citation>
    <scope>NUCLEOTIDE SEQUENCE [LARGE SCALE GENOMIC DNA]</scope>
</reference>
<evidence type="ECO:0000256" key="11">
    <source>
        <dbReference type="SAM" id="MobiDB-lite"/>
    </source>
</evidence>